<keyword evidence="8" id="KW-0804">Transcription</keyword>
<dbReference type="GO" id="GO:0000977">
    <property type="term" value="F:RNA polymerase II transcription regulatory region sequence-specific DNA binding"/>
    <property type="evidence" value="ECO:0007669"/>
    <property type="project" value="TreeGrafter"/>
</dbReference>
<evidence type="ECO:0000256" key="6">
    <source>
        <dbReference type="ARBA" id="ARBA00022833"/>
    </source>
</evidence>
<evidence type="ECO:0000256" key="10">
    <source>
        <dbReference type="SAM" id="MobiDB-lite"/>
    </source>
</evidence>
<organism evidence="12 13">
    <name type="scientific">Lentinus tigrinus ALCF2SS1-6</name>
    <dbReference type="NCBI Taxonomy" id="1328759"/>
    <lineage>
        <taxon>Eukaryota</taxon>
        <taxon>Fungi</taxon>
        <taxon>Dikarya</taxon>
        <taxon>Basidiomycota</taxon>
        <taxon>Agaricomycotina</taxon>
        <taxon>Agaricomycetes</taxon>
        <taxon>Polyporales</taxon>
        <taxon>Polyporaceae</taxon>
        <taxon>Lentinus</taxon>
    </lineage>
</organism>
<feature type="region of interest" description="Disordered" evidence="10">
    <location>
        <begin position="1001"/>
        <end position="1106"/>
    </location>
</feature>
<dbReference type="Pfam" id="PF01422">
    <property type="entry name" value="zf-NF-X1"/>
    <property type="match status" value="7"/>
</dbReference>
<dbReference type="GO" id="GO:0008270">
    <property type="term" value="F:zinc ion binding"/>
    <property type="evidence" value="ECO:0007669"/>
    <property type="project" value="UniProtKB-KW"/>
</dbReference>
<name>A0A5C2SR80_9APHY</name>
<comment type="similarity">
    <text evidence="2">Belongs to the NFX1 family.</text>
</comment>
<comment type="subcellular location">
    <subcellularLocation>
        <location evidence="1">Nucleus</location>
    </subcellularLocation>
</comment>
<feature type="domain" description="R3H" evidence="11">
    <location>
        <begin position="916"/>
        <end position="978"/>
    </location>
</feature>
<dbReference type="PANTHER" id="PTHR12360:SF12">
    <property type="entry name" value="TRANSCRIPTIONAL REPRESSOR NF-X1"/>
    <property type="match status" value="1"/>
</dbReference>
<dbReference type="GO" id="GO:0005634">
    <property type="term" value="C:nucleus"/>
    <property type="evidence" value="ECO:0007669"/>
    <property type="project" value="UniProtKB-SubCell"/>
</dbReference>
<dbReference type="Pfam" id="PF01424">
    <property type="entry name" value="R3H"/>
    <property type="match status" value="1"/>
</dbReference>
<dbReference type="InterPro" id="IPR034078">
    <property type="entry name" value="NFX1_fam"/>
</dbReference>
<evidence type="ECO:0000256" key="9">
    <source>
        <dbReference type="ARBA" id="ARBA00023242"/>
    </source>
</evidence>
<evidence type="ECO:0000259" key="11">
    <source>
        <dbReference type="PROSITE" id="PS51061"/>
    </source>
</evidence>
<gene>
    <name evidence="12" type="ORF">L227DRAFT_540486</name>
</gene>
<keyword evidence="13" id="KW-1185">Reference proteome</keyword>
<accession>A0A5C2SR80</accession>
<dbReference type="SUPFAM" id="SSF82708">
    <property type="entry name" value="R3H domain"/>
    <property type="match status" value="1"/>
</dbReference>
<evidence type="ECO:0000313" key="13">
    <source>
        <dbReference type="Proteomes" id="UP000313359"/>
    </source>
</evidence>
<dbReference type="EMBL" id="ML122252">
    <property type="protein sequence ID" value="RPD65637.1"/>
    <property type="molecule type" value="Genomic_DNA"/>
</dbReference>
<keyword evidence="3" id="KW-0479">Metal-binding</keyword>
<evidence type="ECO:0000256" key="3">
    <source>
        <dbReference type="ARBA" id="ARBA00022723"/>
    </source>
</evidence>
<evidence type="ECO:0000256" key="2">
    <source>
        <dbReference type="ARBA" id="ARBA00007269"/>
    </source>
</evidence>
<feature type="compositionally biased region" description="Low complexity" evidence="10">
    <location>
        <begin position="1"/>
        <end position="14"/>
    </location>
</feature>
<evidence type="ECO:0000313" key="12">
    <source>
        <dbReference type="EMBL" id="RPD65637.1"/>
    </source>
</evidence>
<dbReference type="InterPro" id="IPR036867">
    <property type="entry name" value="R3H_dom_sf"/>
</dbReference>
<keyword evidence="6" id="KW-0862">Zinc</keyword>
<dbReference type="GO" id="GO:0000122">
    <property type="term" value="P:negative regulation of transcription by RNA polymerase II"/>
    <property type="evidence" value="ECO:0007669"/>
    <property type="project" value="TreeGrafter"/>
</dbReference>
<feature type="compositionally biased region" description="Basic residues" evidence="10">
    <location>
        <begin position="58"/>
        <end position="69"/>
    </location>
</feature>
<evidence type="ECO:0000256" key="7">
    <source>
        <dbReference type="ARBA" id="ARBA00023015"/>
    </source>
</evidence>
<dbReference type="PANTHER" id="PTHR12360">
    <property type="entry name" value="NUCLEAR TRANSCRIPTION FACTOR, X-BOX BINDING 1 NFX1"/>
    <property type="match status" value="1"/>
</dbReference>
<evidence type="ECO:0000256" key="1">
    <source>
        <dbReference type="ARBA" id="ARBA00004123"/>
    </source>
</evidence>
<sequence length="1106" mass="118334">MPDTDVATTPTPAANSPDGATRHRRPRTQDGTRSQDQGPRASGGTGPDASGRVDGASRPRRPRAPRPSRGHASEQSSAHPDGAGRTSGPSGGRQGERNGNRRRPAPGDPPGAGSAHRPQRLRKPRTPQDGPPSSEVSTSAHTATGAGSTSAVEGSATPKRPRRNRGRKFVSELTGGEGAAETAQDISSVDKYKNTGLKADDLTSRLIAELSTPPYPDCLICFAPITPMQPTWSCSPSNPTLAATDDESGVPVQAQRADANAQCCWMTFHLKCIRSWASKSVKDVEEAWRMRGEPRQGDWRCPGCQSKRTAIPASYWCFCGSTPDPKPPRLATPHSCANPCSRPRGCGHPCPLNCHPGPCPPCQVTTSQPCYCGKHVVSFRCAHRYGRPVVTTIAELSCGESCGRMLSCGNHTCQDVCHPGKCSPCPIREKARCYCGKEERELGCGEGEPKECVVFQNEAVDKWVGRFACEKTCEKPFDCGIHHCKKSCHPPSLTPPPCPNSPSLVTHCPCGKHALTPESAPFFPPDTLLTRVSCTDPIPTCQSTCMKPLEGCEHVCSAKCHTGPCPPCSIMLVRPCRCGSTTRQIRCSEDQARARARARGETGPDTEILCERPCGALRACGRHQCTRVCCPLASLTNLVKGKGKKRAGADVAVADEEGWHVCDLVCGKPLSCGNHFCEERDHRGACPPCFRSSFEEMVCHCGRTVLDPPIPCGTRIACHYPCSRPPPPCGHPKTQHACHEDPIRCPPCPFLTSKQCACGKKIVDNVKCSQEKVSCGTTCSKLLSCGFHHCERLCHGDPCGACHATCGKPRKLCLPALHPCTLACHAPASCDESEPCRSIVTITCPCGRIRQPVSCGRSSSNPAGREGGQQLKCTNECAIAKRNARLAEALGINPDRDRTQQVTYNDELLGFARANAKFCGIVEKSFSDFLSSDKKSQILPHMPEQKRKFVHDLAAIYRMETQMVDQEPHRSVQLIRRIDSRVPNPTLSAAIGQAAGGGLGKLADLRSPGSGLQPLSRPSSSRASPAPVAQPVATGRGWTSVVARAPQGASPGPSSWSSTPERTKTPVRSVPSPAPVRTTPVTAPAPLPATQPLSAQDVPDDWEDAA</sequence>
<evidence type="ECO:0000256" key="4">
    <source>
        <dbReference type="ARBA" id="ARBA00022737"/>
    </source>
</evidence>
<feature type="compositionally biased region" description="Low complexity" evidence="10">
    <location>
        <begin position="137"/>
        <end position="157"/>
    </location>
</feature>
<evidence type="ECO:0000256" key="5">
    <source>
        <dbReference type="ARBA" id="ARBA00022771"/>
    </source>
</evidence>
<keyword evidence="4" id="KW-0677">Repeat</keyword>
<dbReference type="Gene3D" id="3.30.1370.50">
    <property type="entry name" value="R3H-like domain"/>
    <property type="match status" value="1"/>
</dbReference>
<feature type="region of interest" description="Disordered" evidence="10">
    <location>
        <begin position="1"/>
        <end position="184"/>
    </location>
</feature>
<dbReference type="GO" id="GO:0000981">
    <property type="term" value="F:DNA-binding transcription factor activity, RNA polymerase II-specific"/>
    <property type="evidence" value="ECO:0007669"/>
    <property type="project" value="TreeGrafter"/>
</dbReference>
<dbReference type="PROSITE" id="PS51061">
    <property type="entry name" value="R3H"/>
    <property type="match status" value="1"/>
</dbReference>
<dbReference type="InterPro" id="IPR001374">
    <property type="entry name" value="R3H_dom"/>
</dbReference>
<dbReference type="InterPro" id="IPR000967">
    <property type="entry name" value="Znf_NFX1"/>
</dbReference>
<protein>
    <recommendedName>
        <fullName evidence="11">R3H domain-containing protein</fullName>
    </recommendedName>
</protein>
<feature type="compositionally biased region" description="Low complexity" evidence="10">
    <location>
        <begin position="1001"/>
        <end position="1033"/>
    </location>
</feature>
<dbReference type="CDD" id="cd06008">
    <property type="entry name" value="NF-X1-zinc-finger"/>
    <property type="match status" value="5"/>
</dbReference>
<feature type="compositionally biased region" description="Basic residues" evidence="10">
    <location>
        <begin position="159"/>
        <end position="168"/>
    </location>
</feature>
<dbReference type="STRING" id="1328759.A0A5C2SR80"/>
<dbReference type="OrthoDB" id="6512771at2759"/>
<keyword evidence="9" id="KW-0539">Nucleus</keyword>
<keyword evidence="5" id="KW-0863">Zinc-finger</keyword>
<keyword evidence="7" id="KW-0805">Transcription regulation</keyword>
<evidence type="ECO:0000256" key="8">
    <source>
        <dbReference type="ARBA" id="ARBA00023163"/>
    </source>
</evidence>
<dbReference type="AlphaFoldDB" id="A0A5C2SR80"/>
<reference evidence="12" key="1">
    <citation type="journal article" date="2018" name="Genome Biol. Evol.">
        <title>Genomics and development of Lentinus tigrinus, a white-rot wood-decaying mushroom with dimorphic fruiting bodies.</title>
        <authorList>
            <person name="Wu B."/>
            <person name="Xu Z."/>
            <person name="Knudson A."/>
            <person name="Carlson A."/>
            <person name="Chen N."/>
            <person name="Kovaka S."/>
            <person name="LaButti K."/>
            <person name="Lipzen A."/>
            <person name="Pennachio C."/>
            <person name="Riley R."/>
            <person name="Schakwitz W."/>
            <person name="Umezawa K."/>
            <person name="Ohm R.A."/>
            <person name="Grigoriev I.V."/>
            <person name="Nagy L.G."/>
            <person name="Gibbons J."/>
            <person name="Hibbett D."/>
        </authorList>
    </citation>
    <scope>NUCLEOTIDE SEQUENCE [LARGE SCALE GENOMIC DNA]</scope>
    <source>
        <strain evidence="12">ALCF2SS1-6</strain>
    </source>
</reference>
<dbReference type="SMART" id="SM00438">
    <property type="entry name" value="ZnF_NFX"/>
    <property type="match status" value="8"/>
</dbReference>
<dbReference type="Proteomes" id="UP000313359">
    <property type="component" value="Unassembled WGS sequence"/>
</dbReference>
<proteinExistence type="inferred from homology"/>
<feature type="compositionally biased region" description="Low complexity" evidence="10">
    <location>
        <begin position="1066"/>
        <end position="1082"/>
    </location>
</feature>